<sequence>MTYLKDSYKKFLNNSGDAPLADNVSLIYVPTTTRIDGADAVKKHVSREARIVKKTSEQVINAIESSDALCLDIEVTLTFVEGGGAYLPVMDDNFLMDRVATIPTLHIVQFNAEQQIQQVRIYWDQASLLKAVEVIGKSGRAWPIRDSKDQTRLLRNAATAKFDAPSLAPSQSNNLPPRPASPGKRYIKDPYAADSLFDLLSPNKAEAQTFSEEETRKPATTGKRHTRDPYAAGSLTELLSPSKPETTQPVRPYGGSQPAARPYGDLFVGGDDDDMPGTPTKAERVIASKAGSKFQGNRIFQDDDELQDRAFYKSDPKKYDHFQIGADNADLEAKEEPKRGKSRHQSQWDFGDFSTPVKPSNPKPVEESRPFGYNADETGESPPARPAVHKPRRDADVHFGMTDDDKGDDGRMISSYGNRGNRLYENRLFGEENGDSIPSKSASQNESLGVTGNNASRKNNFDVHWQMADISPAPSKFDSENVKTMAADRAKSIQQMEASWDQDYDVSPEPIRPATHLHDPKGHNQRSWTYGDE</sequence>
<protein>
    <submittedName>
        <fullName evidence="2">Uncharacterized protein</fullName>
    </submittedName>
</protein>
<feature type="compositionally biased region" description="Polar residues" evidence="1">
    <location>
        <begin position="436"/>
        <end position="457"/>
    </location>
</feature>
<dbReference type="OrthoDB" id="1162399at2759"/>
<feature type="compositionally biased region" description="Basic and acidic residues" evidence="1">
    <location>
        <begin position="307"/>
        <end position="321"/>
    </location>
</feature>
<name>A0A9W9TD83_9EURO</name>
<gene>
    <name evidence="2" type="ORF">N7498_000248</name>
</gene>
<accession>A0A9W9TD83</accession>
<dbReference type="Gene3D" id="3.10.450.50">
    <property type="match status" value="1"/>
</dbReference>
<dbReference type="RefSeq" id="XP_058312722.1">
    <property type="nucleotide sequence ID" value="XM_058447311.1"/>
</dbReference>
<feature type="compositionally biased region" description="Polar residues" evidence="1">
    <location>
        <begin position="237"/>
        <end position="249"/>
    </location>
</feature>
<reference evidence="2" key="1">
    <citation type="submission" date="2022-12" db="EMBL/GenBank/DDBJ databases">
        <authorList>
            <person name="Petersen C."/>
        </authorList>
    </citation>
    <scope>NUCLEOTIDE SEQUENCE</scope>
    <source>
        <strain evidence="2">IBT 15544</strain>
    </source>
</reference>
<evidence type="ECO:0000313" key="2">
    <source>
        <dbReference type="EMBL" id="KAJ5218149.1"/>
    </source>
</evidence>
<proteinExistence type="predicted"/>
<feature type="compositionally biased region" description="Basic and acidic residues" evidence="1">
    <location>
        <begin position="393"/>
        <end position="411"/>
    </location>
</feature>
<comment type="caution">
    <text evidence="2">The sequence shown here is derived from an EMBL/GenBank/DDBJ whole genome shotgun (WGS) entry which is preliminary data.</text>
</comment>
<feature type="region of interest" description="Disordered" evidence="1">
    <location>
        <begin position="471"/>
        <end position="533"/>
    </location>
</feature>
<evidence type="ECO:0000313" key="3">
    <source>
        <dbReference type="Proteomes" id="UP001150904"/>
    </source>
</evidence>
<evidence type="ECO:0000256" key="1">
    <source>
        <dbReference type="SAM" id="MobiDB-lite"/>
    </source>
</evidence>
<reference evidence="2" key="2">
    <citation type="journal article" date="2023" name="IMA Fungus">
        <title>Comparative genomic study of the Penicillium genus elucidates a diverse pangenome and 15 lateral gene transfer events.</title>
        <authorList>
            <person name="Petersen C."/>
            <person name="Sorensen T."/>
            <person name="Nielsen M.R."/>
            <person name="Sondergaard T.E."/>
            <person name="Sorensen J.L."/>
            <person name="Fitzpatrick D.A."/>
            <person name="Frisvad J.C."/>
            <person name="Nielsen K.L."/>
        </authorList>
    </citation>
    <scope>NUCLEOTIDE SEQUENCE</scope>
    <source>
        <strain evidence="2">IBT 15544</strain>
    </source>
</reference>
<organism evidence="2 3">
    <name type="scientific">Penicillium cinerascens</name>
    <dbReference type="NCBI Taxonomy" id="70096"/>
    <lineage>
        <taxon>Eukaryota</taxon>
        <taxon>Fungi</taxon>
        <taxon>Dikarya</taxon>
        <taxon>Ascomycota</taxon>
        <taxon>Pezizomycotina</taxon>
        <taxon>Eurotiomycetes</taxon>
        <taxon>Eurotiomycetidae</taxon>
        <taxon>Eurotiales</taxon>
        <taxon>Aspergillaceae</taxon>
        <taxon>Penicillium</taxon>
    </lineage>
</organism>
<dbReference type="AlphaFoldDB" id="A0A9W9TD83"/>
<dbReference type="Proteomes" id="UP001150904">
    <property type="component" value="Unassembled WGS sequence"/>
</dbReference>
<feature type="region of interest" description="Disordered" evidence="1">
    <location>
        <begin position="430"/>
        <end position="457"/>
    </location>
</feature>
<keyword evidence="3" id="KW-1185">Reference proteome</keyword>
<dbReference type="EMBL" id="JAPQKR010000004">
    <property type="protein sequence ID" value="KAJ5218149.1"/>
    <property type="molecule type" value="Genomic_DNA"/>
</dbReference>
<dbReference type="GeneID" id="83174611"/>
<feature type="region of interest" description="Disordered" evidence="1">
    <location>
        <begin position="206"/>
        <end position="418"/>
    </location>
</feature>
<feature type="region of interest" description="Disordered" evidence="1">
    <location>
        <begin position="163"/>
        <end position="187"/>
    </location>
</feature>
<feature type="compositionally biased region" description="Basic and acidic residues" evidence="1">
    <location>
        <begin position="477"/>
        <end position="491"/>
    </location>
</feature>